<sequence length="192" mass="22459">MWPLEDAGKKGEQISRHDGSDLPRATADREERLFVRSVRRYQPSDVHTNVDPDHSQTADRAKFTLVPTVMPSVEQEDESRLKLCPDDHRRRVWRQTGLRADPSFPIAYHTGPQPEYHGLIFQQDNTKQHTTRIHMNYVTAYQTLPWPARSPNPFPIKHAWDMMGRRLHLPGNVDDNWRKFGKKYRRKPSGSL</sequence>
<dbReference type="Gene3D" id="3.30.420.10">
    <property type="entry name" value="Ribonuclease H-like superfamily/Ribonuclease H"/>
    <property type="match status" value="1"/>
</dbReference>
<keyword evidence="3" id="KW-1185">Reference proteome</keyword>
<reference evidence="2" key="1">
    <citation type="submission" date="2020-08" db="EMBL/GenBank/DDBJ databases">
        <title>Multicomponent nature underlies the extraordinary mechanical properties of spider dragline silk.</title>
        <authorList>
            <person name="Kono N."/>
            <person name="Nakamura H."/>
            <person name="Mori M."/>
            <person name="Yoshida Y."/>
            <person name="Ohtoshi R."/>
            <person name="Malay A.D."/>
            <person name="Moran D.A.P."/>
            <person name="Tomita M."/>
            <person name="Numata K."/>
            <person name="Arakawa K."/>
        </authorList>
    </citation>
    <scope>NUCLEOTIDE SEQUENCE</scope>
</reference>
<evidence type="ECO:0000256" key="1">
    <source>
        <dbReference type="SAM" id="MobiDB-lite"/>
    </source>
</evidence>
<proteinExistence type="predicted"/>
<gene>
    <name evidence="2" type="ORF">TNCV_4720611</name>
</gene>
<comment type="caution">
    <text evidence="2">The sequence shown here is derived from an EMBL/GenBank/DDBJ whole genome shotgun (WGS) entry which is preliminary data.</text>
</comment>
<organism evidence="2 3">
    <name type="scientific">Trichonephila clavipes</name>
    <name type="common">Golden silk orbweaver</name>
    <name type="synonym">Nephila clavipes</name>
    <dbReference type="NCBI Taxonomy" id="2585209"/>
    <lineage>
        <taxon>Eukaryota</taxon>
        <taxon>Metazoa</taxon>
        <taxon>Ecdysozoa</taxon>
        <taxon>Arthropoda</taxon>
        <taxon>Chelicerata</taxon>
        <taxon>Arachnida</taxon>
        <taxon>Araneae</taxon>
        <taxon>Araneomorphae</taxon>
        <taxon>Entelegynae</taxon>
        <taxon>Araneoidea</taxon>
        <taxon>Nephilidae</taxon>
        <taxon>Trichonephila</taxon>
    </lineage>
</organism>
<evidence type="ECO:0000313" key="3">
    <source>
        <dbReference type="Proteomes" id="UP000887159"/>
    </source>
</evidence>
<accession>A0A8X6W634</accession>
<protein>
    <submittedName>
        <fullName evidence="2">Transposable element Tc1 transposase</fullName>
    </submittedName>
</protein>
<dbReference type="EMBL" id="BMAU01021387">
    <property type="protein sequence ID" value="GFY28933.1"/>
    <property type="molecule type" value="Genomic_DNA"/>
</dbReference>
<feature type="region of interest" description="Disordered" evidence="1">
    <location>
        <begin position="1"/>
        <end position="29"/>
    </location>
</feature>
<evidence type="ECO:0000313" key="2">
    <source>
        <dbReference type="EMBL" id="GFY28933.1"/>
    </source>
</evidence>
<dbReference type="Proteomes" id="UP000887159">
    <property type="component" value="Unassembled WGS sequence"/>
</dbReference>
<dbReference type="GO" id="GO:0003676">
    <property type="term" value="F:nucleic acid binding"/>
    <property type="evidence" value="ECO:0007669"/>
    <property type="project" value="InterPro"/>
</dbReference>
<dbReference type="InterPro" id="IPR036397">
    <property type="entry name" value="RNaseH_sf"/>
</dbReference>
<dbReference type="AlphaFoldDB" id="A0A8X6W634"/>
<name>A0A8X6W634_TRICX</name>